<keyword evidence="9" id="KW-0482">Metalloprotease</keyword>
<protein>
    <submittedName>
        <fullName evidence="14">Vesicle-fusing ATPase</fullName>
    </submittedName>
</protein>
<dbReference type="InterPro" id="IPR003593">
    <property type="entry name" value="AAA+_ATPase"/>
</dbReference>
<organism evidence="14 15">
    <name type="scientific">Caldinitratiruptor microaerophilus</name>
    <dbReference type="NCBI Taxonomy" id="671077"/>
    <lineage>
        <taxon>Bacteria</taxon>
        <taxon>Bacillati</taxon>
        <taxon>Bacillota</taxon>
        <taxon>Clostridia</taxon>
        <taxon>Eubacteriales</taxon>
        <taxon>Symbiobacteriaceae</taxon>
        <taxon>Caldinitratiruptor</taxon>
    </lineage>
</organism>
<dbReference type="FunFam" id="1.10.8.60:FF:000001">
    <property type="entry name" value="ATP-dependent zinc metalloprotease FtsH"/>
    <property type="match status" value="1"/>
</dbReference>
<evidence type="ECO:0000313" key="14">
    <source>
        <dbReference type="EMBL" id="BDG60533.1"/>
    </source>
</evidence>
<keyword evidence="12" id="KW-0472">Membrane</keyword>
<evidence type="ECO:0000259" key="13">
    <source>
        <dbReference type="SMART" id="SM00382"/>
    </source>
</evidence>
<dbReference type="InterPro" id="IPR003960">
    <property type="entry name" value="ATPase_AAA_CS"/>
</dbReference>
<dbReference type="AlphaFoldDB" id="A0AA35CLC7"/>
<dbReference type="RefSeq" id="WP_264844554.1">
    <property type="nucleotide sequence ID" value="NZ_AP025628.1"/>
</dbReference>
<keyword evidence="12" id="KW-0812">Transmembrane</keyword>
<keyword evidence="7" id="KW-0862">Zinc</keyword>
<keyword evidence="15" id="KW-1185">Reference proteome</keyword>
<comment type="similarity">
    <text evidence="11">Belongs to the AAA ATPase family.</text>
</comment>
<evidence type="ECO:0000256" key="1">
    <source>
        <dbReference type="ARBA" id="ARBA00001947"/>
    </source>
</evidence>
<dbReference type="PANTHER" id="PTHR23076:SF97">
    <property type="entry name" value="ATP-DEPENDENT ZINC METALLOPROTEASE YME1L1"/>
    <property type="match status" value="1"/>
</dbReference>
<keyword evidence="12" id="KW-1133">Transmembrane helix</keyword>
<dbReference type="PANTHER" id="PTHR23076">
    <property type="entry name" value="METALLOPROTEASE M41 FTSH"/>
    <property type="match status" value="1"/>
</dbReference>
<dbReference type="Proteomes" id="UP001163687">
    <property type="component" value="Chromosome"/>
</dbReference>
<dbReference type="InterPro" id="IPR027417">
    <property type="entry name" value="P-loop_NTPase"/>
</dbReference>
<dbReference type="InterPro" id="IPR037219">
    <property type="entry name" value="Peptidase_M41-like"/>
</dbReference>
<dbReference type="KEGG" id="cmic:caldi_16230"/>
<dbReference type="GO" id="GO:0005886">
    <property type="term" value="C:plasma membrane"/>
    <property type="evidence" value="ECO:0007669"/>
    <property type="project" value="TreeGrafter"/>
</dbReference>
<dbReference type="SUPFAM" id="SSF140990">
    <property type="entry name" value="FtsH protease domain-like"/>
    <property type="match status" value="1"/>
</dbReference>
<keyword evidence="6" id="KW-0378">Hydrolase</keyword>
<dbReference type="InterPro" id="IPR003959">
    <property type="entry name" value="ATPase_AAA_core"/>
</dbReference>
<dbReference type="Gene3D" id="1.10.8.60">
    <property type="match status" value="1"/>
</dbReference>
<reference evidence="14" key="1">
    <citation type="submission" date="2022-03" db="EMBL/GenBank/DDBJ databases">
        <title>Complete genome sequence of Caldinitratiruptor microaerophilus.</title>
        <authorList>
            <person name="Mukaiyama R."/>
            <person name="Nishiyama T."/>
            <person name="Ueda K."/>
        </authorList>
    </citation>
    <scope>NUCLEOTIDE SEQUENCE</scope>
    <source>
        <strain evidence="14">JCM 16183</strain>
    </source>
</reference>
<evidence type="ECO:0000256" key="7">
    <source>
        <dbReference type="ARBA" id="ARBA00022833"/>
    </source>
</evidence>
<comment type="similarity">
    <text evidence="2">In the C-terminal section; belongs to the peptidase M41 family.</text>
</comment>
<keyword evidence="10" id="KW-0175">Coiled coil</keyword>
<dbReference type="SUPFAM" id="SSF52540">
    <property type="entry name" value="P-loop containing nucleoside triphosphate hydrolases"/>
    <property type="match status" value="1"/>
</dbReference>
<keyword evidence="5 11" id="KW-0547">Nucleotide-binding</keyword>
<evidence type="ECO:0000256" key="2">
    <source>
        <dbReference type="ARBA" id="ARBA00010044"/>
    </source>
</evidence>
<dbReference type="SMART" id="SM00382">
    <property type="entry name" value="AAA"/>
    <property type="match status" value="1"/>
</dbReference>
<evidence type="ECO:0000256" key="4">
    <source>
        <dbReference type="ARBA" id="ARBA00022723"/>
    </source>
</evidence>
<dbReference type="PROSITE" id="PS00674">
    <property type="entry name" value="AAA"/>
    <property type="match status" value="1"/>
</dbReference>
<evidence type="ECO:0000256" key="9">
    <source>
        <dbReference type="ARBA" id="ARBA00023049"/>
    </source>
</evidence>
<keyword evidence="3" id="KW-0645">Protease</keyword>
<dbReference type="Gene3D" id="3.40.50.300">
    <property type="entry name" value="P-loop containing nucleotide triphosphate hydrolases"/>
    <property type="match status" value="1"/>
</dbReference>
<evidence type="ECO:0000256" key="10">
    <source>
        <dbReference type="ARBA" id="ARBA00023054"/>
    </source>
</evidence>
<dbReference type="GO" id="GO:0005524">
    <property type="term" value="F:ATP binding"/>
    <property type="evidence" value="ECO:0007669"/>
    <property type="project" value="UniProtKB-KW"/>
</dbReference>
<name>A0AA35CLC7_9FIRM</name>
<evidence type="ECO:0000256" key="11">
    <source>
        <dbReference type="RuleBase" id="RU003651"/>
    </source>
</evidence>
<evidence type="ECO:0000256" key="12">
    <source>
        <dbReference type="SAM" id="Phobius"/>
    </source>
</evidence>
<dbReference type="GO" id="GO:0046872">
    <property type="term" value="F:metal ion binding"/>
    <property type="evidence" value="ECO:0007669"/>
    <property type="project" value="UniProtKB-KW"/>
</dbReference>
<dbReference type="Pfam" id="PF01434">
    <property type="entry name" value="Peptidase_M41"/>
    <property type="match status" value="1"/>
</dbReference>
<comment type="cofactor">
    <cofactor evidence="1">
        <name>Zn(2+)</name>
        <dbReference type="ChEBI" id="CHEBI:29105"/>
    </cofactor>
</comment>
<evidence type="ECO:0000256" key="8">
    <source>
        <dbReference type="ARBA" id="ARBA00022840"/>
    </source>
</evidence>
<evidence type="ECO:0000313" key="15">
    <source>
        <dbReference type="Proteomes" id="UP001163687"/>
    </source>
</evidence>
<accession>A0AA35CLC7</accession>
<dbReference type="InterPro" id="IPR000642">
    <property type="entry name" value="Peptidase_M41"/>
</dbReference>
<dbReference type="InterPro" id="IPR041569">
    <property type="entry name" value="AAA_lid_3"/>
</dbReference>
<evidence type="ECO:0000256" key="6">
    <source>
        <dbReference type="ARBA" id="ARBA00022801"/>
    </source>
</evidence>
<gene>
    <name evidence="14" type="ORF">caldi_16230</name>
</gene>
<dbReference type="GO" id="GO:0016887">
    <property type="term" value="F:ATP hydrolysis activity"/>
    <property type="evidence" value="ECO:0007669"/>
    <property type="project" value="InterPro"/>
</dbReference>
<proteinExistence type="inferred from homology"/>
<keyword evidence="4" id="KW-0479">Metal-binding</keyword>
<dbReference type="FunFam" id="3.40.50.300:FF:001025">
    <property type="entry name" value="ATPase family, AAA domain-containing 2B"/>
    <property type="match status" value="1"/>
</dbReference>
<evidence type="ECO:0000256" key="5">
    <source>
        <dbReference type="ARBA" id="ARBA00022741"/>
    </source>
</evidence>
<feature type="transmembrane region" description="Helical" evidence="12">
    <location>
        <begin position="7"/>
        <end position="24"/>
    </location>
</feature>
<dbReference type="GO" id="GO:0004222">
    <property type="term" value="F:metalloendopeptidase activity"/>
    <property type="evidence" value="ECO:0007669"/>
    <property type="project" value="InterPro"/>
</dbReference>
<keyword evidence="8 11" id="KW-0067">ATP-binding</keyword>
<dbReference type="GO" id="GO:0006508">
    <property type="term" value="P:proteolysis"/>
    <property type="evidence" value="ECO:0007669"/>
    <property type="project" value="UniProtKB-KW"/>
</dbReference>
<sequence>MRQRPGLAEIALGAALGIGVFLGLQGYNVLPAFALAGLFFLFSQVPGLRAPTRARAAAGPGAIPRVDFDEIGGQETAKKELKEALDFVVQRDRIRQLGIRPLKGILLTGPPGTGKTLLAKAAASYTDSVFLAASGSEFVEMYAGVGASRVRDLFRRAREMARHAGKASAIIFLDELEVLGGRRGAHQSHLEYDQTLNQLLVEMDGIQTDADVQIVVVGATNRPDLLDPALLRPGRFDRIVQVDLPDLKGRLAILEIHVRQKPLGPDVDLEQIARQTFGFSGAQLESLTNEAAILALREGAEAIEQRHLVEAIDKVILGEKVDRRPTPEEKRRVAVHEAGHAVVAEWVEPGSVASVTITPRGRAMGYVRSHPENDRYLYTREMLEGQIRVALAGAIAEDVVFGSRSTGAQSDFEKVVHLARQIVESGLSEMGVVDMESADRARVNEVISKVVQEQEEAVRAYLQQHRAVLGGVAEILEDRESMEGDELRRILARPSLAAVAGTEG</sequence>
<dbReference type="EMBL" id="AP025628">
    <property type="protein sequence ID" value="BDG60533.1"/>
    <property type="molecule type" value="Genomic_DNA"/>
</dbReference>
<evidence type="ECO:0000256" key="3">
    <source>
        <dbReference type="ARBA" id="ARBA00022670"/>
    </source>
</evidence>
<dbReference type="Pfam" id="PF00004">
    <property type="entry name" value="AAA"/>
    <property type="match status" value="1"/>
</dbReference>
<feature type="domain" description="AAA+ ATPase" evidence="13">
    <location>
        <begin position="101"/>
        <end position="246"/>
    </location>
</feature>
<dbReference type="GO" id="GO:0030163">
    <property type="term" value="P:protein catabolic process"/>
    <property type="evidence" value="ECO:0007669"/>
    <property type="project" value="TreeGrafter"/>
</dbReference>
<dbReference type="GO" id="GO:0004176">
    <property type="term" value="F:ATP-dependent peptidase activity"/>
    <property type="evidence" value="ECO:0007669"/>
    <property type="project" value="InterPro"/>
</dbReference>
<dbReference type="Gene3D" id="1.20.58.760">
    <property type="entry name" value="Peptidase M41"/>
    <property type="match status" value="1"/>
</dbReference>
<dbReference type="Pfam" id="PF17862">
    <property type="entry name" value="AAA_lid_3"/>
    <property type="match status" value="1"/>
</dbReference>